<sequence length="143" mass="14733">MLATISFFALAVFGLGAVSIVTDTDIIAVRGLGPLPGAIGMLAAVVTFALSLRSSLKRTQPSFLSAPAVALATALAHLVVVWIAVAAVRGDVIVATVVAGDLVRGGASVVLLAAAVIAAWGGIALRRTRAQHPQWPWEREEDE</sequence>
<dbReference type="Proteomes" id="UP000316125">
    <property type="component" value="Chromosome"/>
</dbReference>
<evidence type="ECO:0000313" key="2">
    <source>
        <dbReference type="EMBL" id="QDE36664.1"/>
    </source>
</evidence>
<dbReference type="EMBL" id="CP041040">
    <property type="protein sequence ID" value="QDE36664.1"/>
    <property type="molecule type" value="Genomic_DNA"/>
</dbReference>
<keyword evidence="1" id="KW-1133">Transmembrane helix</keyword>
<reference evidence="2 3" key="1">
    <citation type="submission" date="2019-06" db="EMBL/GenBank/DDBJ databases">
        <title>Complete genome of Microbacterium foliorum M2.</title>
        <authorList>
            <person name="Cao G."/>
        </authorList>
    </citation>
    <scope>NUCLEOTIDE SEQUENCE [LARGE SCALE GENOMIC DNA]</scope>
    <source>
        <strain evidence="2 3">M2</strain>
    </source>
</reference>
<feature type="transmembrane region" description="Helical" evidence="1">
    <location>
        <begin position="64"/>
        <end position="85"/>
    </location>
</feature>
<evidence type="ECO:0000313" key="3">
    <source>
        <dbReference type="Proteomes" id="UP000316125"/>
    </source>
</evidence>
<keyword evidence="1" id="KW-0812">Transmembrane</keyword>
<organism evidence="2 3">
    <name type="scientific">Microbacterium foliorum</name>
    <dbReference type="NCBI Taxonomy" id="104336"/>
    <lineage>
        <taxon>Bacteria</taxon>
        <taxon>Bacillati</taxon>
        <taxon>Actinomycetota</taxon>
        <taxon>Actinomycetes</taxon>
        <taxon>Micrococcales</taxon>
        <taxon>Microbacteriaceae</taxon>
        <taxon>Microbacterium</taxon>
    </lineage>
</organism>
<protein>
    <submittedName>
        <fullName evidence="2">Uncharacterized protein</fullName>
    </submittedName>
</protein>
<evidence type="ECO:0000256" key="1">
    <source>
        <dbReference type="SAM" id="Phobius"/>
    </source>
</evidence>
<feature type="transmembrane region" description="Helical" evidence="1">
    <location>
        <begin position="35"/>
        <end position="52"/>
    </location>
</feature>
<dbReference type="AlphaFoldDB" id="A0A4Y5YUY7"/>
<name>A0A4Y5YUY7_9MICO</name>
<keyword evidence="1" id="KW-0472">Membrane</keyword>
<feature type="transmembrane region" description="Helical" evidence="1">
    <location>
        <begin position="105"/>
        <end position="125"/>
    </location>
</feature>
<gene>
    <name evidence="2" type="ORF">FIV50_13825</name>
</gene>
<proteinExistence type="predicted"/>
<accession>A0A4Y5YUY7</accession>
<dbReference type="OrthoDB" id="5077650at2"/>